<feature type="transmembrane region" description="Helical" evidence="1">
    <location>
        <begin position="88"/>
        <end position="106"/>
    </location>
</feature>
<name>A0ABV8XET8_9GAMM</name>
<feature type="transmembrane region" description="Helical" evidence="1">
    <location>
        <begin position="227"/>
        <end position="245"/>
    </location>
</feature>
<dbReference type="EMBL" id="JBHSEO010000057">
    <property type="protein sequence ID" value="MFC4417388.1"/>
    <property type="molecule type" value="Genomic_DNA"/>
</dbReference>
<evidence type="ECO:0000256" key="1">
    <source>
        <dbReference type="SAM" id="Phobius"/>
    </source>
</evidence>
<sequence length="251" mass="27656">MNQPCTAPPDYTYSLSQVCTRNAWIPLAQWLALLSMSLEHVTKFLWPASAFTPWAILVGRIAFPLFAGMVAWHLVYNTRHPMRYARRLLLIGFIAQLPYALVVTPFTLNVCYTLAFGLFAVALVDRLTDTPSRLAAVIVLGCVGLLAGGSFEYAHLGLLLVPAYVLAFRHPHHLAAVVPLLLIAAFINAPPLAPLVSLLTATALIVIARQPAMPLRPIIRLPRRLWLAWYPLHLALIALLLPLIGQARPAL</sequence>
<proteinExistence type="predicted"/>
<evidence type="ECO:0000313" key="2">
    <source>
        <dbReference type="EMBL" id="MFC4417388.1"/>
    </source>
</evidence>
<organism evidence="2 3">
    <name type="scientific">Chromohalobacter beijerinckii</name>
    <dbReference type="NCBI Taxonomy" id="86179"/>
    <lineage>
        <taxon>Bacteria</taxon>
        <taxon>Pseudomonadati</taxon>
        <taxon>Pseudomonadota</taxon>
        <taxon>Gammaproteobacteria</taxon>
        <taxon>Oceanospirillales</taxon>
        <taxon>Halomonadaceae</taxon>
        <taxon>Chromohalobacter</taxon>
    </lineage>
</organism>
<dbReference type="Pfam" id="PF05857">
    <property type="entry name" value="TraX"/>
    <property type="match status" value="1"/>
</dbReference>
<keyword evidence="1" id="KW-1133">Transmembrane helix</keyword>
<gene>
    <name evidence="2" type="ORF">ACFO0E_13365</name>
</gene>
<feature type="transmembrane region" description="Helical" evidence="1">
    <location>
        <begin position="54"/>
        <end position="76"/>
    </location>
</feature>
<keyword evidence="3" id="KW-1185">Reference proteome</keyword>
<feature type="transmembrane region" description="Helical" evidence="1">
    <location>
        <begin position="135"/>
        <end position="154"/>
    </location>
</feature>
<feature type="transmembrane region" description="Helical" evidence="1">
    <location>
        <begin position="112"/>
        <end position="128"/>
    </location>
</feature>
<dbReference type="InterPro" id="IPR008875">
    <property type="entry name" value="TraX"/>
</dbReference>
<dbReference type="RefSeq" id="WP_246940073.1">
    <property type="nucleotide sequence ID" value="NZ_JAKGAK010000003.1"/>
</dbReference>
<accession>A0ABV8XET8</accession>
<reference evidence="3" key="1">
    <citation type="journal article" date="2019" name="Int. J. Syst. Evol. Microbiol.">
        <title>The Global Catalogue of Microorganisms (GCM) 10K type strain sequencing project: providing services to taxonomists for standard genome sequencing and annotation.</title>
        <authorList>
            <consortium name="The Broad Institute Genomics Platform"/>
            <consortium name="The Broad Institute Genome Sequencing Center for Infectious Disease"/>
            <person name="Wu L."/>
            <person name="Ma J."/>
        </authorList>
    </citation>
    <scope>NUCLEOTIDE SEQUENCE [LARGE SCALE GENOMIC DNA]</scope>
    <source>
        <strain evidence="3">CCUG 49679</strain>
    </source>
</reference>
<keyword evidence="1" id="KW-0472">Membrane</keyword>
<protein>
    <submittedName>
        <fullName evidence="2">TraX family protein</fullName>
    </submittedName>
</protein>
<evidence type="ECO:0000313" key="3">
    <source>
        <dbReference type="Proteomes" id="UP001596015"/>
    </source>
</evidence>
<feature type="transmembrane region" description="Helical" evidence="1">
    <location>
        <begin position="174"/>
        <end position="207"/>
    </location>
</feature>
<dbReference type="Proteomes" id="UP001596015">
    <property type="component" value="Unassembled WGS sequence"/>
</dbReference>
<keyword evidence="1" id="KW-0812">Transmembrane</keyword>
<comment type="caution">
    <text evidence="2">The sequence shown here is derived from an EMBL/GenBank/DDBJ whole genome shotgun (WGS) entry which is preliminary data.</text>
</comment>